<dbReference type="GO" id="GO:0005783">
    <property type="term" value="C:endoplasmic reticulum"/>
    <property type="evidence" value="ECO:0007669"/>
    <property type="project" value="UniProtKB-SubCell"/>
</dbReference>
<dbReference type="InterPro" id="IPR002182">
    <property type="entry name" value="NB-ARC"/>
</dbReference>
<evidence type="ECO:0000256" key="2">
    <source>
        <dbReference type="ARBA" id="ARBA00004240"/>
    </source>
</evidence>
<keyword evidence="4" id="KW-0256">Endoplasmic reticulum</keyword>
<dbReference type="InterPro" id="IPR052374">
    <property type="entry name" value="SERAC1"/>
</dbReference>
<dbReference type="EMBL" id="JACEFI010000021">
    <property type="protein sequence ID" value="KAH0593445.1"/>
    <property type="molecule type" value="Genomic_DNA"/>
</dbReference>
<name>A0A9P8M3M5_9HYPO</name>
<gene>
    <name evidence="8" type="ORF">MHUMG1_08902</name>
</gene>
<dbReference type="InterPro" id="IPR027417">
    <property type="entry name" value="P-loop_NTPase"/>
</dbReference>
<evidence type="ECO:0000256" key="4">
    <source>
        <dbReference type="ARBA" id="ARBA00022824"/>
    </source>
</evidence>
<dbReference type="Pfam" id="PF13374">
    <property type="entry name" value="TPR_10"/>
    <property type="match status" value="2"/>
</dbReference>
<dbReference type="GO" id="GO:0043531">
    <property type="term" value="F:ADP binding"/>
    <property type="evidence" value="ECO:0007669"/>
    <property type="project" value="InterPro"/>
</dbReference>
<keyword evidence="5" id="KW-0496">Mitochondrion</keyword>
<dbReference type="AlphaFoldDB" id="A0A9P8M3M5"/>
<dbReference type="SUPFAM" id="SSF48452">
    <property type="entry name" value="TPR-like"/>
    <property type="match status" value="1"/>
</dbReference>
<dbReference type="Gene3D" id="1.25.40.10">
    <property type="entry name" value="Tetratricopeptide repeat domain"/>
    <property type="match status" value="1"/>
</dbReference>
<organism evidence="8 9">
    <name type="scientific">Metarhizium humberi</name>
    <dbReference type="NCBI Taxonomy" id="2596975"/>
    <lineage>
        <taxon>Eukaryota</taxon>
        <taxon>Fungi</taxon>
        <taxon>Dikarya</taxon>
        <taxon>Ascomycota</taxon>
        <taxon>Pezizomycotina</taxon>
        <taxon>Sordariomycetes</taxon>
        <taxon>Hypocreomycetidae</taxon>
        <taxon>Hypocreales</taxon>
        <taxon>Clavicipitaceae</taxon>
        <taxon>Metarhizium</taxon>
    </lineage>
</organism>
<evidence type="ECO:0000256" key="6">
    <source>
        <dbReference type="ARBA" id="ARBA00023136"/>
    </source>
</evidence>
<dbReference type="Gene3D" id="3.40.50.300">
    <property type="entry name" value="P-loop containing nucleotide triphosphate hydrolases"/>
    <property type="match status" value="1"/>
</dbReference>
<feature type="domain" description="NB-ARC" evidence="7">
    <location>
        <begin position="331"/>
        <end position="486"/>
    </location>
</feature>
<protein>
    <recommendedName>
        <fullName evidence="7">NB-ARC domain-containing protein</fullName>
    </recommendedName>
</protein>
<dbReference type="SUPFAM" id="SSF52540">
    <property type="entry name" value="P-loop containing nucleoside triphosphate hydrolases"/>
    <property type="match status" value="1"/>
</dbReference>
<evidence type="ECO:0000256" key="5">
    <source>
        <dbReference type="ARBA" id="ARBA00023128"/>
    </source>
</evidence>
<evidence type="ECO:0000313" key="8">
    <source>
        <dbReference type="EMBL" id="KAH0593445.1"/>
    </source>
</evidence>
<dbReference type="InterPro" id="IPR029058">
    <property type="entry name" value="AB_hydrolase_fold"/>
</dbReference>
<dbReference type="Gene3D" id="3.40.50.1820">
    <property type="entry name" value="alpha/beta hydrolase"/>
    <property type="match status" value="1"/>
</dbReference>
<accession>A0A9P8M3M5</accession>
<proteinExistence type="predicted"/>
<dbReference type="GO" id="GO:0016020">
    <property type="term" value="C:membrane"/>
    <property type="evidence" value="ECO:0007669"/>
    <property type="project" value="UniProtKB-SubCell"/>
</dbReference>
<evidence type="ECO:0000256" key="1">
    <source>
        <dbReference type="ARBA" id="ARBA00004173"/>
    </source>
</evidence>
<evidence type="ECO:0000313" key="9">
    <source>
        <dbReference type="Proteomes" id="UP000764110"/>
    </source>
</evidence>
<evidence type="ECO:0000256" key="3">
    <source>
        <dbReference type="ARBA" id="ARBA00004370"/>
    </source>
</evidence>
<comment type="caution">
    <text evidence="8">The sequence shown here is derived from an EMBL/GenBank/DDBJ whole genome shotgun (WGS) entry which is preliminary data.</text>
</comment>
<comment type="subcellular location">
    <subcellularLocation>
        <location evidence="2">Endoplasmic reticulum</location>
    </subcellularLocation>
    <subcellularLocation>
        <location evidence="3">Membrane</location>
    </subcellularLocation>
    <subcellularLocation>
        <location evidence="1">Mitochondrion</location>
    </subcellularLocation>
</comment>
<dbReference type="InterPro" id="IPR011990">
    <property type="entry name" value="TPR-like_helical_dom_sf"/>
</dbReference>
<evidence type="ECO:0000259" key="7">
    <source>
        <dbReference type="Pfam" id="PF00931"/>
    </source>
</evidence>
<keyword evidence="9" id="KW-1185">Reference proteome</keyword>
<dbReference type="Proteomes" id="UP000764110">
    <property type="component" value="Unassembled WGS sequence"/>
</dbReference>
<dbReference type="GO" id="GO:0005739">
    <property type="term" value="C:mitochondrion"/>
    <property type="evidence" value="ECO:0007669"/>
    <property type="project" value="UniProtKB-SubCell"/>
</dbReference>
<sequence>MIQPGLHVIFDSVYDDHPHRVAELEYVLRSSTHSGAMLTDHSTSVVAVHGLNFKNTDEHARKTWTMGDKLWLKDFLPGALSRPSRVMLFEYNSSPAVGAAAIKLDDHAKTLLQWLNLKRKTDPRRPLVFICHSLGGLVVKERSIAEATRLLVFFATPHQGGNYATVGDIVAKIVRKSMAKPSNDLLEALKQNSNEAIKRFEQSRHLYEKCLVVSFFERDEYGKMGIIVDKKSATLNLPGTREKQIAMHADHSPICKFESADSLACELVLGTIGEEVERAVRMDWTASSPVAHSRIPSYPLSAIAPVKTFVQRTTLRDSIRNQLVRPLGPNRQGEVKKVGVWGMGGAGKSQLALSYLQHFRTEYDATFWIQAEQPAAIDRDFLAIYQLLADPTALLCNPNPDDVKRELLGWFTRASGKVLIVFDGADYLHQKDKNFVALSQYIPGNPNIHIIITSRAAIARSMSTFEGVSVGELEESQSVELFLNCAEIQPSRGDVVTEAKLIVHELGCLALAISMAGKNQIDLLESLESFGIFLVEVGRCNEAALSQKEVLEKTKRILGDEHPDTISAMNNLAITLEDQGELGEATLMKREVLEKRKRILGDEHPHTFRAAESLVQSALSTEPLNPS</sequence>
<dbReference type="PANTHER" id="PTHR48182">
    <property type="entry name" value="PROTEIN SERAC1"/>
    <property type="match status" value="1"/>
</dbReference>
<dbReference type="SUPFAM" id="SSF53474">
    <property type="entry name" value="alpha/beta-Hydrolases"/>
    <property type="match status" value="1"/>
</dbReference>
<keyword evidence="6" id="KW-0472">Membrane</keyword>
<reference evidence="8 9" key="1">
    <citation type="submission" date="2020-07" db="EMBL/GenBank/DDBJ databases">
        <title>Metarhizium humberi genome.</title>
        <authorList>
            <person name="Lysoe E."/>
        </authorList>
    </citation>
    <scope>NUCLEOTIDE SEQUENCE [LARGE SCALE GENOMIC DNA]</scope>
    <source>
        <strain evidence="8 9">ESALQ1638</strain>
    </source>
</reference>
<dbReference type="Pfam" id="PF00931">
    <property type="entry name" value="NB-ARC"/>
    <property type="match status" value="1"/>
</dbReference>
<dbReference type="PANTHER" id="PTHR48182:SF2">
    <property type="entry name" value="PROTEIN SERAC1"/>
    <property type="match status" value="1"/>
</dbReference>